<accession>A0AAQ4P822</accession>
<dbReference type="InterPro" id="IPR001878">
    <property type="entry name" value="Znf_CCHC"/>
</dbReference>
<dbReference type="PANTHER" id="PTHR15503">
    <property type="entry name" value="LDOC1 RELATED"/>
    <property type="match status" value="1"/>
</dbReference>
<dbReference type="PANTHER" id="PTHR15503:SF36">
    <property type="entry name" value="RETROTRANSPOSON GAG-LIKE PROTEIN 5"/>
    <property type="match status" value="1"/>
</dbReference>
<dbReference type="InterPro" id="IPR005162">
    <property type="entry name" value="Retrotrans_gag_dom"/>
</dbReference>
<keyword evidence="1" id="KW-0862">Zinc</keyword>
<dbReference type="SUPFAM" id="SSF57756">
    <property type="entry name" value="Retrovirus zinc finger-like domains"/>
    <property type="match status" value="1"/>
</dbReference>
<dbReference type="Pfam" id="PF03732">
    <property type="entry name" value="Retrotrans_gag"/>
    <property type="match status" value="1"/>
</dbReference>
<evidence type="ECO:0000313" key="5">
    <source>
        <dbReference type="Proteomes" id="UP000007635"/>
    </source>
</evidence>
<feature type="domain" description="CCHC-type" evidence="3">
    <location>
        <begin position="306"/>
        <end position="320"/>
    </location>
</feature>
<dbReference type="GO" id="GO:0008270">
    <property type="term" value="F:zinc ion binding"/>
    <property type="evidence" value="ECO:0007669"/>
    <property type="project" value="UniProtKB-KW"/>
</dbReference>
<organism evidence="4 5">
    <name type="scientific">Gasterosteus aculeatus aculeatus</name>
    <name type="common">three-spined stickleback</name>
    <dbReference type="NCBI Taxonomy" id="481459"/>
    <lineage>
        <taxon>Eukaryota</taxon>
        <taxon>Metazoa</taxon>
        <taxon>Chordata</taxon>
        <taxon>Craniata</taxon>
        <taxon>Vertebrata</taxon>
        <taxon>Euteleostomi</taxon>
        <taxon>Actinopterygii</taxon>
        <taxon>Neopterygii</taxon>
        <taxon>Teleostei</taxon>
        <taxon>Neoteleostei</taxon>
        <taxon>Acanthomorphata</taxon>
        <taxon>Eupercaria</taxon>
        <taxon>Perciformes</taxon>
        <taxon>Cottioidei</taxon>
        <taxon>Gasterosteales</taxon>
        <taxon>Gasterosteidae</taxon>
        <taxon>Gasterosteus</taxon>
    </lineage>
</organism>
<dbReference type="Gene3D" id="4.10.60.10">
    <property type="entry name" value="Zinc finger, CCHC-type"/>
    <property type="match status" value="1"/>
</dbReference>
<dbReference type="GO" id="GO:0003676">
    <property type="term" value="F:nucleic acid binding"/>
    <property type="evidence" value="ECO:0007669"/>
    <property type="project" value="InterPro"/>
</dbReference>
<evidence type="ECO:0000256" key="1">
    <source>
        <dbReference type="PROSITE-ProRule" id="PRU00047"/>
    </source>
</evidence>
<evidence type="ECO:0000256" key="2">
    <source>
        <dbReference type="SAM" id="MobiDB-lite"/>
    </source>
</evidence>
<evidence type="ECO:0000259" key="3">
    <source>
        <dbReference type="PROSITE" id="PS50158"/>
    </source>
</evidence>
<sequence length="333" mass="36935">MNPADPEHTEPETPTPSNMLQRHEHQLHFMAEAMQSMSARHESRMESLRDHLRNLAAVTRNPDVTPAVTRVPPSDPMSDARLPPPERCSGAPGSCRPFLVQCSLAFELQPSAFPTERSRVAYIVSLLTGRARDWGTAEWAKQSSICSSVASFSAAMQRVFDHATPGWEAARGLFGLQQGTQSVSDYSIDFHTMAAESDWNQASLCDAFYHGLSSREKDKLAARDLPAGLDELVALSIRIDSHLRERRRERVAYAALGSPPRQLPEPRRAPTEVGPDESIAGSEAMQLGRARLAPAERLHRLQGNQCMYCGQSGHYMNACPVKDRAHQSTRGRW</sequence>
<dbReference type="Ensembl" id="ENSGACT00000051416.1">
    <property type="protein sequence ID" value="ENSGACP00000034797.1"/>
    <property type="gene ID" value="ENSGACG00000029258.1"/>
</dbReference>
<feature type="region of interest" description="Disordered" evidence="2">
    <location>
        <begin position="65"/>
        <end position="88"/>
    </location>
</feature>
<reference evidence="4 5" key="1">
    <citation type="journal article" date="2021" name="G3 (Bethesda)">
        <title>Improved contiguity of the threespine stickleback genome using long-read sequencing.</title>
        <authorList>
            <person name="Nath S."/>
            <person name="Shaw D.E."/>
            <person name="White M.A."/>
        </authorList>
    </citation>
    <scope>NUCLEOTIDE SEQUENCE [LARGE SCALE GENOMIC DNA]</scope>
    <source>
        <strain evidence="4 5">Lake Benthic</strain>
    </source>
</reference>
<name>A0AAQ4P822_GASAC</name>
<feature type="region of interest" description="Disordered" evidence="2">
    <location>
        <begin position="255"/>
        <end position="282"/>
    </location>
</feature>
<dbReference type="PROSITE" id="PS50158">
    <property type="entry name" value="ZF_CCHC"/>
    <property type="match status" value="1"/>
</dbReference>
<dbReference type="Proteomes" id="UP000007635">
    <property type="component" value="Chromosome X"/>
</dbReference>
<dbReference type="GeneTree" id="ENSGT00950000183173"/>
<protein>
    <recommendedName>
        <fullName evidence="3">CCHC-type domain-containing protein</fullName>
    </recommendedName>
</protein>
<reference evidence="4" key="3">
    <citation type="submission" date="2025-09" db="UniProtKB">
        <authorList>
            <consortium name="Ensembl"/>
        </authorList>
    </citation>
    <scope>IDENTIFICATION</scope>
</reference>
<proteinExistence type="predicted"/>
<keyword evidence="1" id="KW-0479">Metal-binding</keyword>
<reference evidence="4" key="2">
    <citation type="submission" date="2025-08" db="UniProtKB">
        <authorList>
            <consortium name="Ensembl"/>
        </authorList>
    </citation>
    <scope>IDENTIFICATION</scope>
</reference>
<keyword evidence="5" id="KW-1185">Reference proteome</keyword>
<evidence type="ECO:0000313" key="4">
    <source>
        <dbReference type="Ensembl" id="ENSGACP00000034797.1"/>
    </source>
</evidence>
<dbReference type="InterPro" id="IPR032567">
    <property type="entry name" value="RTL1-rel"/>
</dbReference>
<keyword evidence="1" id="KW-0863">Zinc-finger</keyword>
<dbReference type="InterPro" id="IPR036875">
    <property type="entry name" value="Znf_CCHC_sf"/>
</dbReference>
<dbReference type="AlphaFoldDB" id="A0AAQ4P822"/>